<accession>A4BLL3</accession>
<dbReference type="InterPro" id="IPR008258">
    <property type="entry name" value="Transglycosylase_SLT_dom_1"/>
</dbReference>
<comment type="caution">
    <text evidence="3">The sequence shown here is derived from an EMBL/GenBank/DDBJ whole genome shotgun (WGS) entry which is preliminary data.</text>
</comment>
<keyword evidence="4" id="KW-1185">Reference proteome</keyword>
<reference evidence="3 4" key="1">
    <citation type="submission" date="2006-02" db="EMBL/GenBank/DDBJ databases">
        <authorList>
            <person name="Waterbury J."/>
            <person name="Ferriera S."/>
            <person name="Johnson J."/>
            <person name="Kravitz S."/>
            <person name="Halpern A."/>
            <person name="Remington K."/>
            <person name="Beeson K."/>
            <person name="Tran B."/>
            <person name="Rogers Y.-H."/>
            <person name="Friedman R."/>
            <person name="Venter J.C."/>
        </authorList>
    </citation>
    <scope>NUCLEOTIDE SEQUENCE [LARGE SCALE GENOMIC DNA]</scope>
    <source>
        <strain evidence="3 4">Nb-231</strain>
    </source>
</reference>
<evidence type="ECO:0000313" key="3">
    <source>
        <dbReference type="EMBL" id="EAR23201.1"/>
    </source>
</evidence>
<dbReference type="InterPro" id="IPR023346">
    <property type="entry name" value="Lysozyme-like_dom_sf"/>
</dbReference>
<organism evidence="3 4">
    <name type="scientific">Nitrococcus mobilis Nb-231</name>
    <dbReference type="NCBI Taxonomy" id="314278"/>
    <lineage>
        <taxon>Bacteria</taxon>
        <taxon>Pseudomonadati</taxon>
        <taxon>Pseudomonadota</taxon>
        <taxon>Gammaproteobacteria</taxon>
        <taxon>Chromatiales</taxon>
        <taxon>Ectothiorhodospiraceae</taxon>
        <taxon>Nitrococcus</taxon>
    </lineage>
</organism>
<gene>
    <name evidence="3" type="ORF">NB231_15313</name>
</gene>
<dbReference type="OrthoDB" id="92254at2"/>
<proteinExistence type="inferred from homology"/>
<dbReference type="STRING" id="314278.NB231_15313"/>
<evidence type="ECO:0000259" key="2">
    <source>
        <dbReference type="Pfam" id="PF01464"/>
    </source>
</evidence>
<dbReference type="PANTHER" id="PTHR37423:SF2">
    <property type="entry name" value="MEMBRANE-BOUND LYTIC MUREIN TRANSGLYCOSYLASE C"/>
    <property type="match status" value="1"/>
</dbReference>
<protein>
    <submittedName>
        <fullName evidence="3">Soluble lytic murein transglycosylase and related regulatory protein</fullName>
    </submittedName>
</protein>
<comment type="similarity">
    <text evidence="1">Belongs to the transglycosylase Slt family.</text>
</comment>
<dbReference type="PANTHER" id="PTHR37423">
    <property type="entry name" value="SOLUBLE LYTIC MUREIN TRANSGLYCOSYLASE-RELATED"/>
    <property type="match status" value="1"/>
</dbReference>
<dbReference type="EMBL" id="AAOF01000001">
    <property type="protein sequence ID" value="EAR23201.1"/>
    <property type="molecule type" value="Genomic_DNA"/>
</dbReference>
<evidence type="ECO:0000313" key="4">
    <source>
        <dbReference type="Proteomes" id="UP000003374"/>
    </source>
</evidence>
<sequence length="199" mass="22215">MSGSRTLRYLAGTLLITLLIVSLVAGGISSARAASPDPHLRAALKQAIESTDSFANRFDAEVWLMDMSSRLRNRIPDPGQRLHLLRLVHSEARRAGLEPEWVLAVIDVESGFNRFAISSAGARGLMQVMPFWLEAIGHPEDNLFHIQTNLRLGCTILRYYLDQEHDDLARALARYNGSLGSARYPGLIFRALATRWFAQ</sequence>
<feature type="domain" description="Transglycosylase SLT" evidence="2">
    <location>
        <begin position="89"/>
        <end position="181"/>
    </location>
</feature>
<dbReference type="Gene3D" id="1.10.530.10">
    <property type="match status" value="1"/>
</dbReference>
<dbReference type="Pfam" id="PF01464">
    <property type="entry name" value="SLT"/>
    <property type="match status" value="1"/>
</dbReference>
<name>A4BLL3_9GAMM</name>
<dbReference type="Proteomes" id="UP000003374">
    <property type="component" value="Unassembled WGS sequence"/>
</dbReference>
<dbReference type="AlphaFoldDB" id="A4BLL3"/>
<evidence type="ECO:0000256" key="1">
    <source>
        <dbReference type="ARBA" id="ARBA00007734"/>
    </source>
</evidence>
<dbReference type="SUPFAM" id="SSF53955">
    <property type="entry name" value="Lysozyme-like"/>
    <property type="match status" value="1"/>
</dbReference>
<dbReference type="eggNOG" id="COG0741">
    <property type="taxonomic scope" value="Bacteria"/>
</dbReference>
<dbReference type="RefSeq" id="WP_005004230.1">
    <property type="nucleotide sequence ID" value="NZ_CH672427.1"/>
</dbReference>
<dbReference type="HOGENOM" id="CLU_088197_0_0_6"/>